<comment type="caution">
    <text evidence="3">The sequence shown here is derived from an EMBL/GenBank/DDBJ whole genome shotgun (WGS) entry which is preliminary data.</text>
</comment>
<dbReference type="PANTHER" id="PTHR22954">
    <property type="entry name" value="RETROVIRAL PROTEASE-RELATED"/>
    <property type="match status" value="1"/>
</dbReference>
<feature type="region of interest" description="Disordered" evidence="2">
    <location>
        <begin position="569"/>
        <end position="591"/>
    </location>
</feature>
<dbReference type="EMBL" id="WIXE01013017">
    <property type="protein sequence ID" value="KAK5975447.1"/>
    <property type="molecule type" value="Genomic_DNA"/>
</dbReference>
<feature type="compositionally biased region" description="Acidic residues" evidence="2">
    <location>
        <begin position="241"/>
        <end position="259"/>
    </location>
</feature>
<evidence type="ECO:0000313" key="4">
    <source>
        <dbReference type="Proteomes" id="UP001331761"/>
    </source>
</evidence>
<dbReference type="PANTHER" id="PTHR22954:SF3">
    <property type="entry name" value="PROTEIN CBG08539"/>
    <property type="match status" value="1"/>
</dbReference>
<gene>
    <name evidence="3" type="ORF">GCK32_013040</name>
</gene>
<feature type="compositionally biased region" description="Basic and acidic residues" evidence="2">
    <location>
        <begin position="575"/>
        <end position="584"/>
    </location>
</feature>
<dbReference type="AlphaFoldDB" id="A0AAN8FJT0"/>
<keyword evidence="1" id="KW-0175">Coiled coil</keyword>
<accession>A0AAN8FJT0</accession>
<dbReference type="Pfam" id="PF03564">
    <property type="entry name" value="DUF1759"/>
    <property type="match status" value="1"/>
</dbReference>
<dbReference type="Proteomes" id="UP001331761">
    <property type="component" value="Unassembled WGS sequence"/>
</dbReference>
<feature type="coiled-coil region" evidence="1">
    <location>
        <begin position="863"/>
        <end position="890"/>
    </location>
</feature>
<sequence>MEYKRKLREAEEQLKELQYAIPPLPAPAKLCDHIINYCCEFRNCMQMTAALETQLGKLRMVADSSFGNQIHEAELLELQCENLRLRMVFVRGQLRTLFLIPPLLIAQKRLRETEWEALMESAGNSDGGEQLLTDRDEIERVATDQLQALSGMQTTLRNIRQALQGQQRGIKDTFEQEMRDSVTHIQSAIFEVKETILAVQARLAAEGSTEQKERSIIGSNALFMEELQTDDSDSETGVPMEEGEPDAAEEEGAPEESFPPEEELLAQYCNILQTLVDKSEGSSMKNGGTSWDPVQSQRIQATVWELGATSKLVNETLASFTAAVDSLSDPLSEERNRQVEEGIEKTLLVLQRAQKLAIELEANRISARDHASTSQEATGTAAIAVARPKLPAIPVPIFTGKVWDFENFWALFAANVHNQPLTPLQKFNYLVNALRGEARESIRRFAITEANYEHAIEFLRRKYGDESRLICCLQSRLEDAKASDTSLLGQRRLLEQLLQIVTQLEEKGVTLVGSFLTQKILAKFTSSIQRKVLEQRMTLPMQENNWRMRDILTDIDRIIDMEERINRMVQNPGQDNRKRSEASRGFKTQKQQGYGPYMEYKRKLREAEEQLKELQYAIPPLPAPAKLCDHIINYCCEFRNCMQMTAALETQLGKLRMVADSSFGNQIHEAELLELQCENLRLRMVFVRGQLRTLFLIPPLLIAQKRLRETEWEALMESAGNSDGGEQLLTDRDEIERVATDQLQALSGMQTTLRNIRQALQGQQRGIKDTFEQEMRDSVTHIQSAIFEVKETILAVQARLAAEGSTEQKERSIIGSNALFMEELQTDDSDSETGVPMEEGEPDAAEEEGAPEESFPPEVVRRNNSVEGRLRNLEDDIEMQRAAIRECDELIEWLEKEPICPPRNFEQGGISRGEEKFMRCAFCEATGRHYSDSCVVVRLSEERRQVLLRKRRCTLCLEKYCPGNRSRCPKYFATCHHCRFPGHHSAICELPERSQETWERLQEARNNRHERLERLRLLQRIMRSLRHHG</sequence>
<feature type="region of interest" description="Disordered" evidence="2">
    <location>
        <begin position="228"/>
        <end position="259"/>
    </location>
</feature>
<feature type="compositionally biased region" description="Acidic residues" evidence="2">
    <location>
        <begin position="838"/>
        <end position="851"/>
    </location>
</feature>
<protein>
    <submittedName>
        <fullName evidence="3">Uncharacterized protein</fullName>
    </submittedName>
</protein>
<dbReference type="InterPro" id="IPR005312">
    <property type="entry name" value="DUF1759"/>
</dbReference>
<organism evidence="3 4">
    <name type="scientific">Trichostrongylus colubriformis</name>
    <name type="common">Black scour worm</name>
    <dbReference type="NCBI Taxonomy" id="6319"/>
    <lineage>
        <taxon>Eukaryota</taxon>
        <taxon>Metazoa</taxon>
        <taxon>Ecdysozoa</taxon>
        <taxon>Nematoda</taxon>
        <taxon>Chromadorea</taxon>
        <taxon>Rhabditida</taxon>
        <taxon>Rhabditina</taxon>
        <taxon>Rhabditomorpha</taxon>
        <taxon>Strongyloidea</taxon>
        <taxon>Trichostrongylidae</taxon>
        <taxon>Trichostrongylus</taxon>
    </lineage>
</organism>
<name>A0AAN8FJT0_TRICO</name>
<feature type="region of interest" description="Disordered" evidence="2">
    <location>
        <begin position="825"/>
        <end position="862"/>
    </location>
</feature>
<evidence type="ECO:0000256" key="1">
    <source>
        <dbReference type="SAM" id="Coils"/>
    </source>
</evidence>
<reference evidence="3 4" key="1">
    <citation type="submission" date="2019-10" db="EMBL/GenBank/DDBJ databases">
        <title>Assembly and Annotation for the nematode Trichostrongylus colubriformis.</title>
        <authorList>
            <person name="Martin J."/>
        </authorList>
    </citation>
    <scope>NUCLEOTIDE SEQUENCE [LARGE SCALE GENOMIC DNA]</scope>
    <source>
        <strain evidence="3">G859</strain>
        <tissue evidence="3">Whole worm</tissue>
    </source>
</reference>
<evidence type="ECO:0000256" key="2">
    <source>
        <dbReference type="SAM" id="MobiDB-lite"/>
    </source>
</evidence>
<keyword evidence="4" id="KW-1185">Reference proteome</keyword>
<proteinExistence type="predicted"/>
<evidence type="ECO:0000313" key="3">
    <source>
        <dbReference type="EMBL" id="KAK5975447.1"/>
    </source>
</evidence>